<evidence type="ECO:0000313" key="5">
    <source>
        <dbReference type="Proteomes" id="UP000066124"/>
    </source>
</evidence>
<dbReference type="PATRIC" id="fig|35746.4.peg.3007"/>
<keyword evidence="1" id="KW-0812">Transmembrane</keyword>
<dbReference type="GeneID" id="59459562"/>
<dbReference type="Pfam" id="PF24460">
    <property type="entry name" value="DUF7575"/>
    <property type="match status" value="1"/>
</dbReference>
<gene>
    <name evidence="3" type="ORF">ABY42_13955</name>
    <name evidence="4" type="ORF">HfgLR_09495</name>
</gene>
<reference evidence="4" key="3">
    <citation type="journal article" date="2021" name="Front. Microbiol.">
        <title>Cellular and Genomic Properties of Haloferax gibbonsii LR2-5, the Host of Euryarchaeal Virus HFTV1.</title>
        <authorList>
            <person name="Tittes C."/>
            <person name="Schwarzer S."/>
            <person name="Pfeiffer F."/>
            <person name="Dyall-Smith M."/>
            <person name="Rodriguez-Franco M."/>
            <person name="Oksanen H.M."/>
            <person name="Quax T.E.F."/>
        </authorList>
    </citation>
    <scope>NUCLEOTIDE SEQUENCE</scope>
    <source>
        <strain evidence="4">LR2-5</strain>
    </source>
</reference>
<protein>
    <submittedName>
        <fullName evidence="4">Small CPxCG-related zinc finger protein</fullName>
    </submittedName>
</protein>
<feature type="transmembrane region" description="Helical" evidence="1">
    <location>
        <begin position="73"/>
        <end position="93"/>
    </location>
</feature>
<dbReference type="Proteomes" id="UP000066124">
    <property type="component" value="Chromosome"/>
</dbReference>
<dbReference type="EMBL" id="CP063205">
    <property type="protein sequence ID" value="QOS12038.1"/>
    <property type="molecule type" value="Genomic_DNA"/>
</dbReference>
<keyword evidence="1" id="KW-0472">Membrane</keyword>
<dbReference type="InterPro" id="IPR055997">
    <property type="entry name" value="DUF7575"/>
</dbReference>
<evidence type="ECO:0000259" key="2">
    <source>
        <dbReference type="Pfam" id="PF24460"/>
    </source>
</evidence>
<dbReference type="KEGG" id="hgi:ABY42_13955"/>
<keyword evidence="1" id="KW-1133">Transmembrane helix</keyword>
<dbReference type="AlphaFoldDB" id="A0A0K1IWE9"/>
<reference evidence="5" key="1">
    <citation type="journal article" date="2015" name="J. Biotechnol.">
        <title>Complete genome sequence of Haloferax gibbonsii strain ARA6, a potential producer of polyhydroxyalkanoates and halocins isolated from Araruama, Rio de Janeiro, Brasil.</title>
        <authorList>
            <person name="Pinto L.H."/>
            <person name="D'Alincourt Carvalho-Assef A.P."/>
            <person name="Vieira R.P."/>
            <person name="Clementino M.M."/>
            <person name="Albano R.M."/>
        </authorList>
    </citation>
    <scope>NUCLEOTIDE SEQUENCE [LARGE SCALE GENOMIC DNA]</scope>
    <source>
        <strain evidence="5">ARA6</strain>
    </source>
</reference>
<dbReference type="RefSeq" id="WP_050459781.1">
    <property type="nucleotide sequence ID" value="NZ_CP011947.1"/>
</dbReference>
<organism evidence="3 5">
    <name type="scientific">Haloferax gibbonsii</name>
    <dbReference type="NCBI Taxonomy" id="35746"/>
    <lineage>
        <taxon>Archaea</taxon>
        <taxon>Methanobacteriati</taxon>
        <taxon>Methanobacteriota</taxon>
        <taxon>Stenosarchaea group</taxon>
        <taxon>Halobacteria</taxon>
        <taxon>Halobacteriales</taxon>
        <taxon>Haloferacaceae</taxon>
        <taxon>Haloferax</taxon>
    </lineage>
</organism>
<evidence type="ECO:0000313" key="3">
    <source>
        <dbReference type="EMBL" id="AKU08786.1"/>
    </source>
</evidence>
<proteinExistence type="predicted"/>
<feature type="domain" description="DUF7575" evidence="2">
    <location>
        <begin position="124"/>
        <end position="150"/>
    </location>
</feature>
<sequence>MSALTKLRPWLAAILGLIFTGFGHIYLRRWRRAAMWVLLVLAVAALFVPSGTLEALDAAETMSPSEFTSVLTELLPLLAVSFASVLDAFVIGFRQAAEAQAQAARSAVDDADDSAAAVSDPDSDAVTCPECGREVDADLDFCHWCTTRLDEPTDD</sequence>
<name>A0A0K1IWE9_HALGI</name>
<evidence type="ECO:0000313" key="4">
    <source>
        <dbReference type="EMBL" id="QOS12038.1"/>
    </source>
</evidence>
<evidence type="ECO:0000256" key="1">
    <source>
        <dbReference type="SAM" id="Phobius"/>
    </source>
</evidence>
<feature type="transmembrane region" description="Helical" evidence="1">
    <location>
        <begin position="34"/>
        <end position="53"/>
    </location>
</feature>
<dbReference type="EMBL" id="CP011947">
    <property type="protein sequence ID" value="AKU08786.1"/>
    <property type="molecule type" value="Genomic_DNA"/>
</dbReference>
<reference evidence="3" key="2">
    <citation type="submission" date="2015-06" db="EMBL/GenBank/DDBJ databases">
        <authorList>
            <person name="Hoefler B.C."/>
            <person name="Straight P.D."/>
        </authorList>
    </citation>
    <scope>NUCLEOTIDE SEQUENCE [LARGE SCALE GENOMIC DNA]</scope>
    <source>
        <strain evidence="3">ARA6</strain>
    </source>
</reference>
<feature type="transmembrane region" description="Helical" evidence="1">
    <location>
        <begin position="7"/>
        <end position="27"/>
    </location>
</feature>
<accession>A0A0K1IWE9</accession>
<dbReference type="Proteomes" id="UP000663064">
    <property type="component" value="Chromosome"/>
</dbReference>